<dbReference type="InterPro" id="IPR021109">
    <property type="entry name" value="Peptidase_aspartic_dom_sf"/>
</dbReference>
<evidence type="ECO:0000313" key="1">
    <source>
        <dbReference type="EMBL" id="CAD9808668.1"/>
    </source>
</evidence>
<proteinExistence type="predicted"/>
<accession>A0A7S2XHW1</accession>
<organism evidence="1">
    <name type="scientific">Attheya septentrionalis</name>
    <dbReference type="NCBI Taxonomy" id="420275"/>
    <lineage>
        <taxon>Eukaryota</taxon>
        <taxon>Sar</taxon>
        <taxon>Stramenopiles</taxon>
        <taxon>Ochrophyta</taxon>
        <taxon>Bacillariophyta</taxon>
        <taxon>Coscinodiscophyceae</taxon>
        <taxon>Chaetocerotophycidae</taxon>
        <taxon>Chaetocerotales</taxon>
        <taxon>Attheyaceae</taxon>
        <taxon>Attheya</taxon>
    </lineage>
</organism>
<sequence length="407" mass="43367">MMKIYPEVLAFLGIFCLSLSGSMTTAFVSTAFPSVRRSIRSNTLLGDVSSSFLPSIQSLIAAASGAGDNAAAAQPVADLPMQRLRLPKASLGREFVIVQLKVKGQGPFDFMVDSVLTTEMITPHLQQTLNIGRKKGAPVMRGLSAGGGGFEALVELEGASLCCGKFPESNADTLNLPLLHAVVTDFPQEHLDPAHDVEGMLGMEVLDRFDADFDFPAGRLRLWQPGTFAAQAAKAGLVRIPAAVLNETRLIGIRITSPGGSTQPLVGVIDCGAAFSVVNWAGAELLGLPSKKNVEAYRNAPSVFGIGIEGKPQQMPTRDVQFSFCGDPFQDENGNVSFGLPSKIWKPWDPVKVGIGDMPVFSELIGDGITPYLGPAAIIGLDVLSQRRVVLEHGEGRARSLYVDPHK</sequence>
<gene>
    <name evidence="1" type="ORF">ASEP1449_LOCUS490</name>
</gene>
<name>A0A7S2XHW1_9STRA</name>
<dbReference type="Gene3D" id="2.40.70.10">
    <property type="entry name" value="Acid Proteases"/>
    <property type="match status" value="1"/>
</dbReference>
<dbReference type="EMBL" id="HBHQ01000758">
    <property type="protein sequence ID" value="CAD9808668.1"/>
    <property type="molecule type" value="Transcribed_RNA"/>
</dbReference>
<dbReference type="AlphaFoldDB" id="A0A7S2XHW1"/>
<reference evidence="1" key="1">
    <citation type="submission" date="2021-01" db="EMBL/GenBank/DDBJ databases">
        <authorList>
            <person name="Corre E."/>
            <person name="Pelletier E."/>
            <person name="Niang G."/>
            <person name="Scheremetjew M."/>
            <person name="Finn R."/>
            <person name="Kale V."/>
            <person name="Holt S."/>
            <person name="Cochrane G."/>
            <person name="Meng A."/>
            <person name="Brown T."/>
            <person name="Cohen L."/>
        </authorList>
    </citation>
    <scope>NUCLEOTIDE SEQUENCE</scope>
    <source>
        <strain evidence="1">CCMP2084</strain>
    </source>
</reference>
<protein>
    <recommendedName>
        <fullName evidence="2">Peptidase A2 domain-containing protein</fullName>
    </recommendedName>
</protein>
<evidence type="ECO:0008006" key="2">
    <source>
        <dbReference type="Google" id="ProtNLM"/>
    </source>
</evidence>